<evidence type="ECO:0000256" key="2">
    <source>
        <dbReference type="ARBA" id="ARBA00005102"/>
    </source>
</evidence>
<keyword evidence="5" id="KW-0596">Phosphopantetheine</keyword>
<dbReference type="GO" id="GO:0005886">
    <property type="term" value="C:plasma membrane"/>
    <property type="evidence" value="ECO:0007669"/>
    <property type="project" value="TreeGrafter"/>
</dbReference>
<dbReference type="GO" id="GO:0005737">
    <property type="term" value="C:cytoplasm"/>
    <property type="evidence" value="ECO:0007669"/>
    <property type="project" value="TreeGrafter"/>
</dbReference>
<evidence type="ECO:0000256" key="4">
    <source>
        <dbReference type="ARBA" id="ARBA00016743"/>
    </source>
</evidence>
<keyword evidence="6" id="KW-0597">Phosphoprotein</keyword>
<keyword evidence="7" id="KW-0436">Ligase</keyword>
<dbReference type="InterPro" id="IPR009081">
    <property type="entry name" value="PP-bd_ACP"/>
</dbReference>
<dbReference type="PROSITE" id="PS50075">
    <property type="entry name" value="CARRIER"/>
    <property type="match status" value="1"/>
</dbReference>
<keyword evidence="8" id="KW-0808">Transferase</keyword>
<dbReference type="SMART" id="SM00824">
    <property type="entry name" value="PKS_TE"/>
    <property type="match status" value="1"/>
</dbReference>
<dbReference type="InterPro" id="IPR013968">
    <property type="entry name" value="PKS_KR"/>
</dbReference>
<dbReference type="InterPro" id="IPR016039">
    <property type="entry name" value="Thiolase-like"/>
</dbReference>
<comment type="pathway">
    <text evidence="2">Siderophore biosynthesis; mycobactin biosynthesis.</text>
</comment>
<evidence type="ECO:0000256" key="8">
    <source>
        <dbReference type="ARBA" id="ARBA00022679"/>
    </source>
</evidence>
<dbReference type="SUPFAM" id="SSF51735">
    <property type="entry name" value="NAD(P)-binding Rossmann-fold domains"/>
    <property type="match status" value="2"/>
</dbReference>
<dbReference type="SMART" id="SM00827">
    <property type="entry name" value="PKS_AT"/>
    <property type="match status" value="1"/>
</dbReference>
<protein>
    <recommendedName>
        <fullName evidence="4">Phenyloxazoline synthase MbtB</fullName>
    </recommendedName>
    <alternativeName>
        <fullName evidence="9">Mycobactin synthetase protein B</fullName>
    </alternativeName>
</protein>
<evidence type="ECO:0000313" key="13">
    <source>
        <dbReference type="Proteomes" id="UP000294947"/>
    </source>
</evidence>
<evidence type="ECO:0000256" key="6">
    <source>
        <dbReference type="ARBA" id="ARBA00022553"/>
    </source>
</evidence>
<dbReference type="Gene3D" id="3.30.559.10">
    <property type="entry name" value="Chloramphenicol acetyltransferase-like domain"/>
    <property type="match status" value="1"/>
</dbReference>
<dbReference type="Pfam" id="PF00109">
    <property type="entry name" value="ketoacyl-synt"/>
    <property type="match status" value="1"/>
</dbReference>
<dbReference type="CDD" id="cd00833">
    <property type="entry name" value="PKS"/>
    <property type="match status" value="1"/>
</dbReference>
<dbReference type="FunFam" id="1.10.1200.10:FF:000016">
    <property type="entry name" value="Non-ribosomal peptide synthase"/>
    <property type="match status" value="1"/>
</dbReference>
<proteinExistence type="inferred from homology"/>
<dbReference type="InterPro" id="IPR020802">
    <property type="entry name" value="TesA-like"/>
</dbReference>
<dbReference type="InterPro" id="IPR057326">
    <property type="entry name" value="KR_dom"/>
</dbReference>
<sequence>MIAVTGLACRFPGAPDAASFWDMLVEGREGLTRFTEAELASRGVPSRLRNRPDYVPVGGLIDGQDLFDPEPFGLTDAEAALLDPQQRLFLEAAWQALEQAGHGCGLGAGSVGVFAGAAHSSYLASNLADRWSPTGGGADPVGSLQTAMATHADYLPLQVAYRLNLTGPAIAVNTTCSTSLVAVHTAAQSLLNEECDTAVAGGVSLIVPQGHGYLHVAEGIYSADGTVRPFSAEGSGIVYSQGVGAVVLRRLEDALADGDPVLAVLHGSAVNNDGADKAGFTAPSLRGQARVIAEAQAIAGIDPRQVGYVEAHGTATRLGDPVETAALRRIFGAAGPAWCGLGSVKSNIGHANSAAGIASFIKTTLAVQHGILPASLHAEPLNDLLQLDGSPFEVVTETKQWQGPELAGVSSFGIGGTNCHVVLGPAPSRPAARSDSRPQILTVSAHSRAAAEQTATAIAEAEPADAADLAHTLQSGRPALPHRVATAVRGGDIAALRTGTGVQALPTPPRVVFAFPGAGSQYPGMGSRLYAEEPVFRDCVDECADLLLPLLGTDIREAVIGDAAEQRVRDAAYGLPALFAVSLATARLLDSWGVRPDVVLGHSLGEYTAAVVAGGLSLPDAARLVAVRCTEASRAASGGSMLAIQLPEAEMTGLLANHPEVDLAAVNAPDSCVVSGPRPAVEALAASLGDDKRSAFLRVDAALHSRLVEPAMPALRAAAAALRPRSLAAPMVTTVTGTYTDAELSTAEHWVRQLRDTVRFSDALRTAVDGDAPAVVVQVGPGSALAGLARRNGLPALHTALTTFTAEEPDEAISVRDAIGQLWAHGLDIDFAAQHVEPRRRIAARGYAFQRRRLWIDPPQPRQVRAEDEPDANEPLQIPRWQQLLPLDQPTSLPGRWIISATADDALAAAVQRELTALGANCVSLGEPTGSEPCAGVLLFAGDSEDITTGILRHAELSRVLADLEQAPPLLLQITRCGSRDLPDTAHGALRVLPRILGQELRGLRWRTIDLPAGSDDAAAVVAEIADLSAAERSSGWEIAVRGDSRWQRTIVPWRPKAEIAPPSGGLALITGGLGDVGLTIAEHLARNGYRVVLTSRTGLPTHPEPGSTAEQRLQTIRRLTETGAQVEVRALDAADVPGTTALLRELSQQGRLDIVIHAAGAVATTEATPLRETTAELVAAHITAKAGGALALRAAIDELPSRLRPRTVLLMSSVTTLVGGIGMGAYAAANGFLDALAMSASDESTRWVSAVWDGWRVGPLGADRTVVLDHALDAETGMAALDRILHGTMPPVVAVAATSLADRMTQAAFIDRAEAPGSLADPAERAVAELWSELFGSPVTSADADFFLLGGHSLLATRMLAAVRERFGVDLRLRDLLVQPTVAALAARITAAEPAPAEPAPIAAAVAPDGTFPLTRVQHAYWVGRDGGYEWGDVPCHFYLEYDCEHLDVDRYERAWHQVFARHPMLRTIITSQGRAKVLDDVPAYRIRVHDLTSLPEERRTARLERLRERISRQPGPPDRWPLVQIQAARLPGGRVRLFIGVDVLICDAASWWIIDRELRHFYRSDQPLPDIGIDFAACVAALEQRRHGERGEQAAAYWRGKLDSLPGGPALPVRESDTPTRFVRRAAALDPDAWAALQAAAARQRVTPTAVLLAAYAETLAAWSGSERFAIMLTLFDRPDIHPQASDVVGDFTSLVLHAVDHSGPASFLQRARVAQDVLFADLDHRDFSGLEVLAEQSSRRGHRVSVPVVFTSALGLEDVIGAEHDPEWVGTQVAALSQTPQTLLDHQALEQGGRLLLQWDALEPVLPPDQLDRAFADYVQRVEQLATDPSAWDGADVADEDIALPVRPSGGRHPLFLMHPSGGDVVCYAELARLLDDRVDVVALTDPELVDGRGATDIPGMAARFLDVVRRWQEHGPYLLGGWSMGGDLAQEMARRLHALGERTELLVMLDSNDPSFITHIDGNPDEVELAVAWRFLGALEGFVGADLGAGPDLNTSAVIEAVRRLPADRRWDEIDQRLRSARLLGRRDSARRRVSVFARHLRALADHEPALLDDENTRTLLVRADRPAPRNSGVGMGVDDTPPGLADLGWGRHLAGPLDVIGVDAHHYSLLQPPAITQVAAAINEALKAALDR</sequence>
<dbReference type="InterPro" id="IPR036736">
    <property type="entry name" value="ACP-like_sf"/>
</dbReference>
<dbReference type="SUPFAM" id="SSF53474">
    <property type="entry name" value="alpha/beta-Hydrolases"/>
    <property type="match status" value="1"/>
</dbReference>
<dbReference type="InterPro" id="IPR014043">
    <property type="entry name" value="Acyl_transferase_dom"/>
</dbReference>
<dbReference type="InterPro" id="IPR036291">
    <property type="entry name" value="NAD(P)-bd_dom_sf"/>
</dbReference>
<dbReference type="Gene3D" id="3.40.50.1820">
    <property type="entry name" value="alpha/beta hydrolase"/>
    <property type="match status" value="1"/>
</dbReference>
<dbReference type="CDD" id="cd19535">
    <property type="entry name" value="Cyc_NRPS"/>
    <property type="match status" value="1"/>
</dbReference>
<dbReference type="InterPro" id="IPR001242">
    <property type="entry name" value="Condensation_dom"/>
</dbReference>
<dbReference type="Gene3D" id="1.10.1200.10">
    <property type="entry name" value="ACP-like"/>
    <property type="match status" value="1"/>
</dbReference>
<dbReference type="Pfam" id="PF00698">
    <property type="entry name" value="Acyl_transf_1"/>
    <property type="match status" value="1"/>
</dbReference>
<dbReference type="InterPro" id="IPR029058">
    <property type="entry name" value="AB_hydrolase_fold"/>
</dbReference>
<organism evidence="12 13">
    <name type="scientific">Saccharopolyspora elongata</name>
    <dbReference type="NCBI Taxonomy" id="2530387"/>
    <lineage>
        <taxon>Bacteria</taxon>
        <taxon>Bacillati</taxon>
        <taxon>Actinomycetota</taxon>
        <taxon>Actinomycetes</taxon>
        <taxon>Pseudonocardiales</taxon>
        <taxon>Pseudonocardiaceae</taxon>
        <taxon>Saccharopolyspora</taxon>
    </lineage>
</organism>
<dbReference type="Pfam" id="PF00668">
    <property type="entry name" value="Condensation"/>
    <property type="match status" value="1"/>
</dbReference>
<comment type="similarity">
    <text evidence="3">Belongs to the ATP-dependent AMP-binding enzyme family. MbtB subfamily.</text>
</comment>
<dbReference type="InterPro" id="IPR014030">
    <property type="entry name" value="Ketoacyl_synth_N"/>
</dbReference>
<dbReference type="PROSITE" id="PS00012">
    <property type="entry name" value="PHOSPHOPANTETHEINE"/>
    <property type="match status" value="1"/>
</dbReference>
<dbReference type="InterPro" id="IPR016035">
    <property type="entry name" value="Acyl_Trfase/lysoPLipase"/>
</dbReference>
<dbReference type="InterPro" id="IPR050091">
    <property type="entry name" value="PKS_NRPS_Biosynth_Enz"/>
</dbReference>
<dbReference type="SUPFAM" id="SSF53901">
    <property type="entry name" value="Thiolase-like"/>
    <property type="match status" value="1"/>
</dbReference>
<dbReference type="RefSeq" id="WP_132494571.1">
    <property type="nucleotide sequence ID" value="NZ_SMKW01000119.1"/>
</dbReference>
<dbReference type="Gene3D" id="3.40.50.720">
    <property type="entry name" value="NAD(P)-binding Rossmann-like Domain"/>
    <property type="match status" value="1"/>
</dbReference>
<dbReference type="InterPro" id="IPR001227">
    <property type="entry name" value="Ac_transferase_dom_sf"/>
</dbReference>
<evidence type="ECO:0000259" key="10">
    <source>
        <dbReference type="PROSITE" id="PS50075"/>
    </source>
</evidence>
<evidence type="ECO:0000256" key="1">
    <source>
        <dbReference type="ARBA" id="ARBA00001957"/>
    </source>
</evidence>
<dbReference type="InterPro" id="IPR057737">
    <property type="entry name" value="Condensation_MtbB-like"/>
</dbReference>
<dbReference type="Proteomes" id="UP000294947">
    <property type="component" value="Unassembled WGS sequence"/>
</dbReference>
<dbReference type="PANTHER" id="PTHR43775:SF37">
    <property type="entry name" value="SI:DKEY-61P9.11"/>
    <property type="match status" value="1"/>
</dbReference>
<dbReference type="InterPro" id="IPR023213">
    <property type="entry name" value="CAT-like_dom_sf"/>
</dbReference>
<evidence type="ECO:0000259" key="11">
    <source>
        <dbReference type="PROSITE" id="PS52004"/>
    </source>
</evidence>
<dbReference type="GO" id="GO:0071770">
    <property type="term" value="P:DIM/DIP cell wall layer assembly"/>
    <property type="evidence" value="ECO:0007669"/>
    <property type="project" value="TreeGrafter"/>
</dbReference>
<dbReference type="PANTHER" id="PTHR43775">
    <property type="entry name" value="FATTY ACID SYNTHASE"/>
    <property type="match status" value="1"/>
</dbReference>
<gene>
    <name evidence="12" type="ORF">E1288_42785</name>
</gene>
<dbReference type="GO" id="GO:0044550">
    <property type="term" value="P:secondary metabolite biosynthetic process"/>
    <property type="evidence" value="ECO:0007669"/>
    <property type="project" value="UniProtKB-ARBA"/>
</dbReference>
<evidence type="ECO:0000256" key="5">
    <source>
        <dbReference type="ARBA" id="ARBA00022450"/>
    </source>
</evidence>
<dbReference type="Pfam" id="PF00550">
    <property type="entry name" value="PP-binding"/>
    <property type="match status" value="1"/>
</dbReference>
<evidence type="ECO:0000256" key="3">
    <source>
        <dbReference type="ARBA" id="ARBA00007380"/>
    </source>
</evidence>
<dbReference type="InterPro" id="IPR014031">
    <property type="entry name" value="Ketoacyl_synth_C"/>
</dbReference>
<dbReference type="SUPFAM" id="SSF52151">
    <property type="entry name" value="FabD/lysophospholipase-like"/>
    <property type="match status" value="1"/>
</dbReference>
<dbReference type="GO" id="GO:0016874">
    <property type="term" value="F:ligase activity"/>
    <property type="evidence" value="ECO:0007669"/>
    <property type="project" value="UniProtKB-KW"/>
</dbReference>
<keyword evidence="13" id="KW-1185">Reference proteome</keyword>
<dbReference type="EMBL" id="SMKW01000119">
    <property type="protein sequence ID" value="TDD35778.1"/>
    <property type="molecule type" value="Genomic_DNA"/>
</dbReference>
<dbReference type="SMART" id="SM00822">
    <property type="entry name" value="PKS_KR"/>
    <property type="match status" value="1"/>
</dbReference>
<dbReference type="InterPro" id="IPR020841">
    <property type="entry name" value="PKS_Beta-ketoAc_synthase_dom"/>
</dbReference>
<reference evidence="12 13" key="1">
    <citation type="submission" date="2019-03" db="EMBL/GenBank/DDBJ databases">
        <title>Draft genome sequences of novel Actinobacteria.</title>
        <authorList>
            <person name="Sahin N."/>
            <person name="Ay H."/>
            <person name="Saygin H."/>
        </authorList>
    </citation>
    <scope>NUCLEOTIDE SEQUENCE [LARGE SCALE GENOMIC DNA]</scope>
    <source>
        <strain evidence="12 13">7K502</strain>
    </source>
</reference>
<dbReference type="Gene3D" id="3.30.70.3290">
    <property type="match status" value="1"/>
</dbReference>
<evidence type="ECO:0000313" key="12">
    <source>
        <dbReference type="EMBL" id="TDD35778.1"/>
    </source>
</evidence>
<dbReference type="GO" id="GO:0004312">
    <property type="term" value="F:fatty acid synthase activity"/>
    <property type="evidence" value="ECO:0007669"/>
    <property type="project" value="TreeGrafter"/>
</dbReference>
<dbReference type="InterPro" id="IPR006162">
    <property type="entry name" value="Ppantetheine_attach_site"/>
</dbReference>
<comment type="cofactor">
    <cofactor evidence="1">
        <name>pantetheine 4'-phosphate</name>
        <dbReference type="ChEBI" id="CHEBI:47942"/>
    </cofactor>
</comment>
<evidence type="ECO:0000256" key="9">
    <source>
        <dbReference type="ARBA" id="ARBA00033440"/>
    </source>
</evidence>
<evidence type="ECO:0000256" key="7">
    <source>
        <dbReference type="ARBA" id="ARBA00022598"/>
    </source>
</evidence>
<dbReference type="FunFam" id="3.30.559.10:FF:000023">
    <property type="entry name" value="Non-ribosomal peptide synthetase"/>
    <property type="match status" value="1"/>
</dbReference>
<name>A0A4R4XVM4_9PSEU</name>
<dbReference type="Pfam" id="PF02801">
    <property type="entry name" value="Ketoacyl-synt_C"/>
    <property type="match status" value="1"/>
</dbReference>
<dbReference type="Pfam" id="PF16197">
    <property type="entry name" value="KAsynt_C_assoc"/>
    <property type="match status" value="1"/>
</dbReference>
<dbReference type="Pfam" id="PF08659">
    <property type="entry name" value="KR"/>
    <property type="match status" value="1"/>
</dbReference>
<dbReference type="SMART" id="SM00825">
    <property type="entry name" value="PKS_KS"/>
    <property type="match status" value="1"/>
</dbReference>
<comment type="caution">
    <text evidence="12">The sequence shown here is derived from an EMBL/GenBank/DDBJ whole genome shotgun (WGS) entry which is preliminary data.</text>
</comment>
<dbReference type="FunFam" id="3.30.559.30:FF:000006">
    <property type="entry name" value="Yersiniabactin polyketide/non-ribosomal peptide synthetase"/>
    <property type="match status" value="1"/>
</dbReference>
<dbReference type="InterPro" id="IPR001031">
    <property type="entry name" value="Thioesterase"/>
</dbReference>
<dbReference type="Gene3D" id="3.40.47.10">
    <property type="match status" value="1"/>
</dbReference>
<accession>A0A4R4XVM4</accession>
<dbReference type="GO" id="GO:0006633">
    <property type="term" value="P:fatty acid biosynthetic process"/>
    <property type="evidence" value="ECO:0007669"/>
    <property type="project" value="TreeGrafter"/>
</dbReference>
<dbReference type="SUPFAM" id="SSF47336">
    <property type="entry name" value="ACP-like"/>
    <property type="match status" value="1"/>
</dbReference>
<dbReference type="InterPro" id="IPR032821">
    <property type="entry name" value="PKS_assoc"/>
</dbReference>
<dbReference type="Pfam" id="PF00975">
    <property type="entry name" value="Thioesterase"/>
    <property type="match status" value="1"/>
</dbReference>
<dbReference type="SUPFAM" id="SSF52777">
    <property type="entry name" value="CoA-dependent acyltransferases"/>
    <property type="match status" value="2"/>
</dbReference>
<dbReference type="Gene3D" id="3.30.559.30">
    <property type="entry name" value="Nonribosomal peptide synthetase, condensation domain"/>
    <property type="match status" value="1"/>
</dbReference>
<dbReference type="PROSITE" id="PS52004">
    <property type="entry name" value="KS3_2"/>
    <property type="match status" value="1"/>
</dbReference>
<dbReference type="SUPFAM" id="SSF55048">
    <property type="entry name" value="Probable ACP-binding domain of malonyl-CoA ACP transacylase"/>
    <property type="match status" value="1"/>
</dbReference>
<feature type="domain" description="Carrier" evidence="10">
    <location>
        <begin position="1319"/>
        <end position="1394"/>
    </location>
</feature>
<dbReference type="OrthoDB" id="2472181at2"/>
<dbReference type="Gene3D" id="3.40.366.10">
    <property type="entry name" value="Malonyl-Coenzyme A Acyl Carrier Protein, domain 2"/>
    <property type="match status" value="1"/>
</dbReference>
<dbReference type="InterPro" id="IPR016036">
    <property type="entry name" value="Malonyl_transacylase_ACP-bd"/>
</dbReference>
<feature type="domain" description="Ketosynthase family 3 (KS3)" evidence="11">
    <location>
        <begin position="1"/>
        <end position="425"/>
    </location>
</feature>